<feature type="region of interest" description="Disordered" evidence="2">
    <location>
        <begin position="1"/>
        <end position="38"/>
    </location>
</feature>
<dbReference type="GO" id="GO:0005829">
    <property type="term" value="C:cytosol"/>
    <property type="evidence" value="ECO:0007669"/>
    <property type="project" value="UniProtKB-ARBA"/>
</dbReference>
<name>A0A7C9LHY3_9GAMM</name>
<dbReference type="SUPFAM" id="SSF50249">
    <property type="entry name" value="Nucleic acid-binding proteins"/>
    <property type="match status" value="1"/>
</dbReference>
<dbReference type="InterPro" id="IPR011129">
    <property type="entry name" value="CSD"/>
</dbReference>
<dbReference type="Proteomes" id="UP000479692">
    <property type="component" value="Unassembled WGS sequence"/>
</dbReference>
<dbReference type="GO" id="GO:0003730">
    <property type="term" value="F:mRNA 3'-UTR binding"/>
    <property type="evidence" value="ECO:0007669"/>
    <property type="project" value="TreeGrafter"/>
</dbReference>
<feature type="compositionally biased region" description="Basic residues" evidence="2">
    <location>
        <begin position="7"/>
        <end position="19"/>
    </location>
</feature>
<evidence type="ECO:0000256" key="1">
    <source>
        <dbReference type="ARBA" id="ARBA00022553"/>
    </source>
</evidence>
<keyword evidence="3" id="KW-1133">Transmembrane helix</keyword>
<dbReference type="PROSITE" id="PS51857">
    <property type="entry name" value="CSD_2"/>
    <property type="match status" value="1"/>
</dbReference>
<sequence length="300" mass="33915">MSSSSRRPIRKRRRTRCGKARIASSTAKSRRKRWRKSMSASRTRACSWSIAPPVWWKCSKPRARRPCTARKRPSAPACACSTATTTTCGRTKTPTLRRPRRRTPDAMRFAGRLTEWHDEKGYGFVVPNGGGERVFVHVKKFERLRRRPIEGELLSYEVARDDKGRLAAMRVRMAGQTAATEQKHGARRIPHTLLGLVAITAIAFAAWRGWLPKPAVIVYGFMSVVTFVLYWRDKGAAQENARRTPESELHFVSLVGGWPGALLAQGLLRHKSKKASFQATFWLTVIANVGLMTWWLSSRG</sequence>
<organism evidence="5 6">
    <name type="scientific">Noviluteimonas gilva</name>
    <dbReference type="NCBI Taxonomy" id="2682097"/>
    <lineage>
        <taxon>Bacteria</taxon>
        <taxon>Pseudomonadati</taxon>
        <taxon>Pseudomonadota</taxon>
        <taxon>Gammaproteobacteria</taxon>
        <taxon>Lysobacterales</taxon>
        <taxon>Lysobacteraceae</taxon>
        <taxon>Noviluteimonas</taxon>
    </lineage>
</organism>
<dbReference type="PANTHER" id="PTHR12962">
    <property type="entry name" value="CALCIUM-REGULATED HEAT STABLE PROTEIN CRHSP-24-RELATED"/>
    <property type="match status" value="1"/>
</dbReference>
<feature type="transmembrane region" description="Helical" evidence="3">
    <location>
        <begin position="189"/>
        <end position="207"/>
    </location>
</feature>
<feature type="transmembrane region" description="Helical" evidence="3">
    <location>
        <begin position="280"/>
        <end position="297"/>
    </location>
</feature>
<dbReference type="EMBL" id="WOXT01000001">
    <property type="protein sequence ID" value="MUV13499.1"/>
    <property type="molecule type" value="Genomic_DNA"/>
</dbReference>
<evidence type="ECO:0000313" key="5">
    <source>
        <dbReference type="EMBL" id="MUV13499.1"/>
    </source>
</evidence>
<proteinExistence type="predicted"/>
<comment type="caution">
    <text evidence="5">The sequence shown here is derived from an EMBL/GenBank/DDBJ whole genome shotgun (WGS) entry which is preliminary data.</text>
</comment>
<accession>A0A7C9LHY3</accession>
<dbReference type="Pfam" id="PF06961">
    <property type="entry name" value="DUF1294"/>
    <property type="match status" value="1"/>
</dbReference>
<evidence type="ECO:0000259" key="4">
    <source>
        <dbReference type="PROSITE" id="PS51857"/>
    </source>
</evidence>
<gene>
    <name evidence="5" type="ORF">GN331_04675</name>
</gene>
<evidence type="ECO:0000256" key="2">
    <source>
        <dbReference type="SAM" id="MobiDB-lite"/>
    </source>
</evidence>
<keyword evidence="3" id="KW-0812">Transmembrane</keyword>
<feature type="transmembrane region" description="Helical" evidence="3">
    <location>
        <begin position="214"/>
        <end position="231"/>
    </location>
</feature>
<evidence type="ECO:0000313" key="6">
    <source>
        <dbReference type="Proteomes" id="UP000479692"/>
    </source>
</evidence>
<keyword evidence="3" id="KW-0472">Membrane</keyword>
<dbReference type="Pfam" id="PF00313">
    <property type="entry name" value="CSD"/>
    <property type="match status" value="1"/>
</dbReference>
<keyword evidence="6" id="KW-1185">Reference proteome</keyword>
<dbReference type="AlphaFoldDB" id="A0A7C9LHY3"/>
<dbReference type="CDD" id="cd04458">
    <property type="entry name" value="CSP_CDS"/>
    <property type="match status" value="1"/>
</dbReference>
<dbReference type="PANTHER" id="PTHR12962:SF1">
    <property type="entry name" value="COLD SHOCK DOMAIN-CONTAINING PROTEIN CG9705"/>
    <property type="match status" value="1"/>
</dbReference>
<dbReference type="Gene3D" id="2.40.50.140">
    <property type="entry name" value="Nucleic acid-binding proteins"/>
    <property type="match status" value="1"/>
</dbReference>
<dbReference type="GO" id="GO:0043488">
    <property type="term" value="P:regulation of mRNA stability"/>
    <property type="evidence" value="ECO:0007669"/>
    <property type="project" value="TreeGrafter"/>
</dbReference>
<evidence type="ECO:0000256" key="3">
    <source>
        <dbReference type="SAM" id="Phobius"/>
    </source>
</evidence>
<dbReference type="InterPro" id="IPR012340">
    <property type="entry name" value="NA-bd_OB-fold"/>
</dbReference>
<feature type="domain" description="CSD" evidence="4">
    <location>
        <begin position="108"/>
        <end position="173"/>
    </location>
</feature>
<dbReference type="InterPro" id="IPR010718">
    <property type="entry name" value="DUF1294"/>
</dbReference>
<dbReference type="SMART" id="SM00357">
    <property type="entry name" value="CSP"/>
    <property type="match status" value="1"/>
</dbReference>
<protein>
    <submittedName>
        <fullName evidence="5">DUF1294 domain-containing protein</fullName>
    </submittedName>
</protein>
<reference evidence="5 6" key="1">
    <citation type="submission" date="2019-12" db="EMBL/GenBank/DDBJ databases">
        <authorList>
            <person name="Xu J."/>
        </authorList>
    </citation>
    <scope>NUCLEOTIDE SEQUENCE [LARGE SCALE GENOMIC DNA]</scope>
    <source>
        <strain evidence="5 6">HX-5-24</strain>
    </source>
</reference>
<dbReference type="InterPro" id="IPR052069">
    <property type="entry name" value="Ca-reg_mRNA-binding_domain"/>
</dbReference>
<keyword evidence="1" id="KW-0597">Phosphoprotein</keyword>
<dbReference type="InterPro" id="IPR002059">
    <property type="entry name" value="CSP_DNA-bd"/>
</dbReference>